<feature type="domain" description="D-isomer specific 2-hydroxyacid dehydrogenase NAD-binding" evidence="5">
    <location>
        <begin position="102"/>
        <end position="272"/>
    </location>
</feature>
<dbReference type="RefSeq" id="WP_388112347.1">
    <property type="nucleotide sequence ID" value="NZ_JBIAHM010000014.1"/>
</dbReference>
<dbReference type="InterPro" id="IPR006139">
    <property type="entry name" value="D-isomer_2_OHA_DH_cat_dom"/>
</dbReference>
<dbReference type="SUPFAM" id="SSF52283">
    <property type="entry name" value="Formate/glycerate dehydrogenase catalytic domain-like"/>
    <property type="match status" value="1"/>
</dbReference>
<organism evidence="6 7">
    <name type="scientific">Streptomyces hokutonensis</name>
    <dbReference type="NCBI Taxonomy" id="1306990"/>
    <lineage>
        <taxon>Bacteria</taxon>
        <taxon>Bacillati</taxon>
        <taxon>Actinomycetota</taxon>
        <taxon>Actinomycetes</taxon>
        <taxon>Kitasatosporales</taxon>
        <taxon>Streptomycetaceae</taxon>
        <taxon>Streptomyces</taxon>
    </lineage>
</organism>
<dbReference type="PROSITE" id="PS00671">
    <property type="entry name" value="D_2_HYDROXYACID_DH_3"/>
    <property type="match status" value="1"/>
</dbReference>
<evidence type="ECO:0000256" key="1">
    <source>
        <dbReference type="ARBA" id="ARBA00005854"/>
    </source>
</evidence>
<dbReference type="InterPro" id="IPR050223">
    <property type="entry name" value="D-isomer_2-hydroxyacid_DH"/>
</dbReference>
<evidence type="ECO:0000313" key="7">
    <source>
        <dbReference type="Proteomes" id="UP001601303"/>
    </source>
</evidence>
<evidence type="ECO:0000313" key="6">
    <source>
        <dbReference type="EMBL" id="MFE9603621.1"/>
    </source>
</evidence>
<evidence type="ECO:0000256" key="2">
    <source>
        <dbReference type="ARBA" id="ARBA00023002"/>
    </source>
</evidence>
<feature type="domain" description="D-isomer specific 2-hydroxyacid dehydrogenase catalytic" evidence="4">
    <location>
        <begin position="30"/>
        <end position="305"/>
    </location>
</feature>
<dbReference type="Pfam" id="PF00389">
    <property type="entry name" value="2-Hacid_dh"/>
    <property type="match status" value="1"/>
</dbReference>
<evidence type="ECO:0000256" key="3">
    <source>
        <dbReference type="RuleBase" id="RU003719"/>
    </source>
</evidence>
<name>A0ABW6MBY5_9ACTN</name>
<dbReference type="Gene3D" id="3.40.50.720">
    <property type="entry name" value="NAD(P)-binding Rossmann-like Domain"/>
    <property type="match status" value="2"/>
</dbReference>
<dbReference type="Proteomes" id="UP001601303">
    <property type="component" value="Unassembled WGS sequence"/>
</dbReference>
<dbReference type="InterPro" id="IPR006140">
    <property type="entry name" value="D-isomer_DH_NAD-bd"/>
</dbReference>
<comment type="caution">
    <text evidence="6">The sequence shown here is derived from an EMBL/GenBank/DDBJ whole genome shotgun (WGS) entry which is preliminary data.</text>
</comment>
<dbReference type="EMBL" id="JBIAHM010000014">
    <property type="protein sequence ID" value="MFE9603621.1"/>
    <property type="molecule type" value="Genomic_DNA"/>
</dbReference>
<evidence type="ECO:0000259" key="5">
    <source>
        <dbReference type="Pfam" id="PF02826"/>
    </source>
</evidence>
<dbReference type="SUPFAM" id="SSF51735">
    <property type="entry name" value="NAD(P)-binding Rossmann-fold domains"/>
    <property type="match status" value="1"/>
</dbReference>
<dbReference type="PROSITE" id="PS00065">
    <property type="entry name" value="D_2_HYDROXYACID_DH_1"/>
    <property type="match status" value="1"/>
</dbReference>
<dbReference type="InterPro" id="IPR029753">
    <property type="entry name" value="D-isomer_DH_CS"/>
</dbReference>
<comment type="similarity">
    <text evidence="1 3">Belongs to the D-isomer specific 2-hydroxyacid dehydrogenase family.</text>
</comment>
<keyword evidence="2 3" id="KW-0560">Oxidoreductase</keyword>
<sequence>MTEHVVVGLGPVDTDTVGPVLGEGVTFVTDPTPEDLAVAEGAIVRADRRVDEELLRRAPRLRVIARTGVGVDLVDVAAASARGIPVVITPNSGSRAVAEGVFAMALHLTKRLTPLTELVRDGRWAARNTIPVGDLDGATLGIVGYGRIGRRVGELAAAFGMVTRACDPFSPPPAELSVVDLDELAASSDVLTLHAPLVEETRHLVDERLLSRVRPGAILINCGRGGLLDPDATLAALESGRLAGVGLDVFDPEPALYHPLFDHPDVVLTPHLMGMTRRAMTLTFVHAARGVADVLAGRPPAAVANSDWNLRKATA</sequence>
<dbReference type="Pfam" id="PF02826">
    <property type="entry name" value="2-Hacid_dh_C"/>
    <property type="match status" value="1"/>
</dbReference>
<accession>A0ABW6MBY5</accession>
<dbReference type="PANTHER" id="PTHR10996">
    <property type="entry name" value="2-HYDROXYACID DEHYDROGENASE-RELATED"/>
    <property type="match status" value="1"/>
</dbReference>
<dbReference type="InterPro" id="IPR036291">
    <property type="entry name" value="NAD(P)-bd_dom_sf"/>
</dbReference>
<proteinExistence type="inferred from homology"/>
<reference evidence="6 7" key="1">
    <citation type="submission" date="2024-10" db="EMBL/GenBank/DDBJ databases">
        <title>The Natural Products Discovery Center: Release of the First 8490 Sequenced Strains for Exploring Actinobacteria Biosynthetic Diversity.</title>
        <authorList>
            <person name="Kalkreuter E."/>
            <person name="Kautsar S.A."/>
            <person name="Yang D."/>
            <person name="Bader C.D."/>
            <person name="Teijaro C.N."/>
            <person name="Fluegel L."/>
            <person name="Davis C.M."/>
            <person name="Simpson J.R."/>
            <person name="Lauterbach L."/>
            <person name="Steele A.D."/>
            <person name="Gui C."/>
            <person name="Meng S."/>
            <person name="Li G."/>
            <person name="Viehrig K."/>
            <person name="Ye F."/>
            <person name="Su P."/>
            <person name="Kiefer A.F."/>
            <person name="Nichols A."/>
            <person name="Cepeda A.J."/>
            <person name="Yan W."/>
            <person name="Fan B."/>
            <person name="Jiang Y."/>
            <person name="Adhikari A."/>
            <person name="Zheng C.-J."/>
            <person name="Schuster L."/>
            <person name="Cowan T.M."/>
            <person name="Smanski M.J."/>
            <person name="Chevrette M.G."/>
            <person name="De Carvalho L.P.S."/>
            <person name="Shen B."/>
        </authorList>
    </citation>
    <scope>NUCLEOTIDE SEQUENCE [LARGE SCALE GENOMIC DNA]</scope>
    <source>
        <strain evidence="6 7">NPDC006488</strain>
    </source>
</reference>
<evidence type="ECO:0000259" key="4">
    <source>
        <dbReference type="Pfam" id="PF00389"/>
    </source>
</evidence>
<keyword evidence="7" id="KW-1185">Reference proteome</keyword>
<gene>
    <name evidence="6" type="ORF">ACFYNQ_34310</name>
</gene>
<protein>
    <submittedName>
        <fullName evidence="6">NAD(P)-dependent oxidoreductase</fullName>
    </submittedName>
</protein>
<dbReference type="InterPro" id="IPR029752">
    <property type="entry name" value="D-isomer_DH_CS1"/>
</dbReference>